<accession>A0A133KMG9</accession>
<evidence type="ECO:0000313" key="2">
    <source>
        <dbReference type="Proteomes" id="UP000070092"/>
    </source>
</evidence>
<proteinExistence type="predicted"/>
<dbReference type="Proteomes" id="UP000070092">
    <property type="component" value="Unassembled WGS sequence"/>
</dbReference>
<name>A0A133KMG9_BIFBI</name>
<dbReference type="AlphaFoldDB" id="A0A133KMG9"/>
<gene>
    <name evidence="1" type="ORF">HMPREF3196_01519</name>
</gene>
<evidence type="ECO:0000313" key="1">
    <source>
        <dbReference type="EMBL" id="KWZ80668.1"/>
    </source>
</evidence>
<dbReference type="PATRIC" id="fig|1681.53.peg.1495"/>
<comment type="caution">
    <text evidence="1">The sequence shown here is derived from an EMBL/GenBank/DDBJ whole genome shotgun (WGS) entry which is preliminary data.</text>
</comment>
<reference evidence="1 2" key="1">
    <citation type="submission" date="2016-01" db="EMBL/GenBank/DDBJ databases">
        <authorList>
            <person name="Oliw E.H."/>
        </authorList>
    </citation>
    <scope>NUCLEOTIDE SEQUENCE [LARGE SCALE GENOMIC DNA]</scope>
    <source>
        <strain evidence="1 2">MJR8628B</strain>
    </source>
</reference>
<sequence length="50" mass="6082">MMAEYWKNASARDFPRKCRERLQELQQGKDGKLQPFAPMLIWALTKRMRR</sequence>
<dbReference type="EMBL" id="LRPO01000042">
    <property type="protein sequence ID" value="KWZ80668.1"/>
    <property type="molecule type" value="Genomic_DNA"/>
</dbReference>
<protein>
    <submittedName>
        <fullName evidence="1">Uncharacterized protein</fullName>
    </submittedName>
</protein>
<organism evidence="1 2">
    <name type="scientific">Bifidobacterium bifidum</name>
    <dbReference type="NCBI Taxonomy" id="1681"/>
    <lineage>
        <taxon>Bacteria</taxon>
        <taxon>Bacillati</taxon>
        <taxon>Actinomycetota</taxon>
        <taxon>Actinomycetes</taxon>
        <taxon>Bifidobacteriales</taxon>
        <taxon>Bifidobacteriaceae</taxon>
        <taxon>Bifidobacterium</taxon>
    </lineage>
</organism>